<accession>A0ABX2ECH9</accession>
<organism evidence="1 2">
    <name type="scientific">Pseudaquabacterium terrae</name>
    <dbReference type="NCBI Taxonomy" id="2732868"/>
    <lineage>
        <taxon>Bacteria</taxon>
        <taxon>Pseudomonadati</taxon>
        <taxon>Pseudomonadota</taxon>
        <taxon>Betaproteobacteria</taxon>
        <taxon>Burkholderiales</taxon>
        <taxon>Sphaerotilaceae</taxon>
        <taxon>Pseudaquabacterium</taxon>
    </lineage>
</organism>
<proteinExistence type="predicted"/>
<reference evidence="1 2" key="1">
    <citation type="submission" date="2020-05" db="EMBL/GenBank/DDBJ databases">
        <title>Aquincola sp. isolate from soil.</title>
        <authorList>
            <person name="Han J."/>
            <person name="Kim D.-U."/>
        </authorList>
    </citation>
    <scope>NUCLEOTIDE SEQUENCE [LARGE SCALE GENOMIC DNA]</scope>
    <source>
        <strain evidence="1 2">S2</strain>
    </source>
</reference>
<sequence length="357" mass="38554">MLRRLALAAAGALLLLGAAEVLLRLLPVSTATEFGYHVDPLILTYPPGHRWQVATGWDLRNPQRLQANNFGFASTVDYQPGSNAVALIGDSFVEASMLDESDRSAAQFARAAADGRPVYSLAIPGSSLLDYAERIRFASERLGVRDFVVLMEAGDVGQALCGSGNVHGPCLDARTLQPQQQLRAAPTALKRVLRHSALLQYLLSQIKLDGRRLWRQALASAAPPSPEDVPEPGVAGAAALPAAAPTPVREEMVRAVTKAFFERVRPYATGRLVLMVDGRRGRAALAAPREAGTDILRERDRFLELARAEGAQVIDAEDVYRAHWAASELSIEVGPYDRHLNALGLQLMMGAGARALR</sequence>
<dbReference type="Proteomes" id="UP000737171">
    <property type="component" value="Unassembled WGS sequence"/>
</dbReference>
<evidence type="ECO:0008006" key="3">
    <source>
        <dbReference type="Google" id="ProtNLM"/>
    </source>
</evidence>
<comment type="caution">
    <text evidence="1">The sequence shown here is derived from an EMBL/GenBank/DDBJ whole genome shotgun (WGS) entry which is preliminary data.</text>
</comment>
<name>A0ABX2ECH9_9BURK</name>
<evidence type="ECO:0000313" key="1">
    <source>
        <dbReference type="EMBL" id="NRF66502.1"/>
    </source>
</evidence>
<evidence type="ECO:0000313" key="2">
    <source>
        <dbReference type="Proteomes" id="UP000737171"/>
    </source>
</evidence>
<dbReference type="EMBL" id="JABRWJ010000002">
    <property type="protein sequence ID" value="NRF66502.1"/>
    <property type="molecule type" value="Genomic_DNA"/>
</dbReference>
<protein>
    <recommendedName>
        <fullName evidence="3">SGNH/GDSL hydrolase family protein</fullName>
    </recommendedName>
</protein>
<gene>
    <name evidence="1" type="ORF">HLB44_05865</name>
</gene>
<dbReference type="RefSeq" id="WP_173121628.1">
    <property type="nucleotide sequence ID" value="NZ_JABRWJ010000002.1"/>
</dbReference>
<keyword evidence="2" id="KW-1185">Reference proteome</keyword>
<dbReference type="SUPFAM" id="SSF52266">
    <property type="entry name" value="SGNH hydrolase"/>
    <property type="match status" value="1"/>
</dbReference>